<dbReference type="InterPro" id="IPR036425">
    <property type="entry name" value="MoaB/Mog-like_dom_sf"/>
</dbReference>
<dbReference type="Gene3D" id="3.40.980.10">
    <property type="entry name" value="MoaB/Mog-like domain"/>
    <property type="match status" value="1"/>
</dbReference>
<dbReference type="PANTHER" id="PTHR13939:SF0">
    <property type="entry name" value="NMN AMIDOHYDROLASE-LIKE PROTEIN YFAY"/>
    <property type="match status" value="1"/>
</dbReference>
<organism evidence="2 3">
    <name type="scientific">Actinomadura adrarensis</name>
    <dbReference type="NCBI Taxonomy" id="1819600"/>
    <lineage>
        <taxon>Bacteria</taxon>
        <taxon>Bacillati</taxon>
        <taxon>Actinomycetota</taxon>
        <taxon>Actinomycetes</taxon>
        <taxon>Streptosporangiales</taxon>
        <taxon>Thermomonosporaceae</taxon>
        <taxon>Actinomadura</taxon>
    </lineage>
</organism>
<evidence type="ECO:0000313" key="3">
    <source>
        <dbReference type="Proteomes" id="UP001597083"/>
    </source>
</evidence>
<dbReference type="InterPro" id="IPR050101">
    <property type="entry name" value="CinA"/>
</dbReference>
<proteinExistence type="predicted"/>
<dbReference type="Proteomes" id="UP001597083">
    <property type="component" value="Unassembled WGS sequence"/>
</dbReference>
<dbReference type="PANTHER" id="PTHR13939">
    <property type="entry name" value="NICOTINAMIDE-NUCLEOTIDE AMIDOHYDROLASE PNCC"/>
    <property type="match status" value="1"/>
</dbReference>
<reference evidence="3" key="1">
    <citation type="journal article" date="2019" name="Int. J. Syst. Evol. Microbiol.">
        <title>The Global Catalogue of Microorganisms (GCM) 10K type strain sequencing project: providing services to taxonomists for standard genome sequencing and annotation.</title>
        <authorList>
            <consortium name="The Broad Institute Genomics Platform"/>
            <consortium name="The Broad Institute Genome Sequencing Center for Infectious Disease"/>
            <person name="Wu L."/>
            <person name="Ma J."/>
        </authorList>
    </citation>
    <scope>NUCLEOTIDE SEQUENCE [LARGE SCALE GENOMIC DNA]</scope>
    <source>
        <strain evidence="3">JCM 31696</strain>
    </source>
</reference>
<evidence type="ECO:0000259" key="1">
    <source>
        <dbReference type="Pfam" id="PF00994"/>
    </source>
</evidence>
<evidence type="ECO:0000313" key="2">
    <source>
        <dbReference type="EMBL" id="MFD0851766.1"/>
    </source>
</evidence>
<dbReference type="Pfam" id="PF00994">
    <property type="entry name" value="MoCF_biosynth"/>
    <property type="match status" value="1"/>
</dbReference>
<name>A0ABW3CB45_9ACTN</name>
<keyword evidence="3" id="KW-1185">Reference proteome</keyword>
<dbReference type="InterPro" id="IPR001453">
    <property type="entry name" value="MoaB/Mog_dom"/>
</dbReference>
<dbReference type="EMBL" id="JBHTIR010000765">
    <property type="protein sequence ID" value="MFD0851766.1"/>
    <property type="molecule type" value="Genomic_DNA"/>
</dbReference>
<accession>A0ABW3CB45</accession>
<feature type="domain" description="MoaB/Mog" evidence="1">
    <location>
        <begin position="5"/>
        <end position="58"/>
    </location>
</feature>
<gene>
    <name evidence="2" type="ORF">ACFQ07_06020</name>
</gene>
<protein>
    <submittedName>
        <fullName evidence="2">Molybdopterin-binding protein</fullName>
    </submittedName>
</protein>
<dbReference type="SUPFAM" id="SSF53218">
    <property type="entry name" value="Molybdenum cofactor biosynthesis proteins"/>
    <property type="match status" value="1"/>
</dbReference>
<comment type="caution">
    <text evidence="2">The sequence shown here is derived from an EMBL/GenBank/DDBJ whole genome shotgun (WGS) entry which is preliminary data.</text>
</comment>
<feature type="non-terminal residue" evidence="2">
    <location>
        <position position="60"/>
    </location>
</feature>
<sequence>MRVELLTVGDELLLGDTINGNAAWMGQRLSEHGLEVTRSVVVGDELDVIVEADEEALDRV</sequence>